<reference evidence="3" key="1">
    <citation type="journal article" date="2013" name="Nat. Genet.">
        <title>The draft genomes of soft-shell turtle and green sea turtle yield insights into the development and evolution of the turtle-specific body plan.</title>
        <authorList>
            <person name="Wang Z."/>
            <person name="Pascual-Anaya J."/>
            <person name="Zadissa A."/>
            <person name="Li W."/>
            <person name="Niimura Y."/>
            <person name="Huang Z."/>
            <person name="Li C."/>
            <person name="White S."/>
            <person name="Xiong Z."/>
            <person name="Fang D."/>
            <person name="Wang B."/>
            <person name="Ming Y."/>
            <person name="Chen Y."/>
            <person name="Zheng Y."/>
            <person name="Kuraku S."/>
            <person name="Pignatelli M."/>
            <person name="Herrero J."/>
            <person name="Beal K."/>
            <person name="Nozawa M."/>
            <person name="Li Q."/>
            <person name="Wang J."/>
            <person name="Zhang H."/>
            <person name="Yu L."/>
            <person name="Shigenobu S."/>
            <person name="Wang J."/>
            <person name="Liu J."/>
            <person name="Flicek P."/>
            <person name="Searle S."/>
            <person name="Wang J."/>
            <person name="Kuratani S."/>
            <person name="Yin Y."/>
            <person name="Aken B."/>
            <person name="Zhang G."/>
            <person name="Irie N."/>
        </authorList>
    </citation>
    <scope>NUCLEOTIDE SEQUENCE [LARGE SCALE GENOMIC DNA]</scope>
</reference>
<feature type="region of interest" description="Disordered" evidence="1">
    <location>
        <begin position="52"/>
        <end position="76"/>
    </location>
</feature>
<dbReference type="EMBL" id="KB539130">
    <property type="protein sequence ID" value="EMP32710.1"/>
    <property type="molecule type" value="Genomic_DNA"/>
</dbReference>
<evidence type="ECO:0000313" key="3">
    <source>
        <dbReference type="Proteomes" id="UP000031443"/>
    </source>
</evidence>
<dbReference type="AlphaFoldDB" id="M7BAV3"/>
<proteinExistence type="predicted"/>
<keyword evidence="3" id="KW-1185">Reference proteome</keyword>
<dbReference type="Proteomes" id="UP000031443">
    <property type="component" value="Unassembled WGS sequence"/>
</dbReference>
<sequence>MWKQAPESALARLEKSYPYSIDMHCLHGEITSGAALPGGNVSNTALKEGRPTLQDAAASQTEKTHDLQAQDTTEGGEITETPKWQVMEKWDAAASQTEKTHDLQAQDTTEGGEITETPKWQVMEKWSCAFSVGEGEEVKVIVPYVILSSRYWKDPCVRSRATCLQLPRWYMSGGSCLTPGHLYDAPEELVWHLTKEQSLLLAEPRDYNCAQLLCKKNKDDCDSWSGKEIFFLQKSQRK</sequence>
<organism evidence="2 3">
    <name type="scientific">Chelonia mydas</name>
    <name type="common">Green sea-turtle</name>
    <name type="synonym">Chelonia agassizi</name>
    <dbReference type="NCBI Taxonomy" id="8469"/>
    <lineage>
        <taxon>Eukaryota</taxon>
        <taxon>Metazoa</taxon>
        <taxon>Chordata</taxon>
        <taxon>Craniata</taxon>
        <taxon>Vertebrata</taxon>
        <taxon>Euteleostomi</taxon>
        <taxon>Archelosauria</taxon>
        <taxon>Testudinata</taxon>
        <taxon>Testudines</taxon>
        <taxon>Cryptodira</taxon>
        <taxon>Durocryptodira</taxon>
        <taxon>Americhelydia</taxon>
        <taxon>Chelonioidea</taxon>
        <taxon>Cheloniidae</taxon>
        <taxon>Chelonia</taxon>
    </lineage>
</organism>
<gene>
    <name evidence="2" type="ORF">UY3_10160</name>
</gene>
<evidence type="ECO:0000256" key="1">
    <source>
        <dbReference type="SAM" id="MobiDB-lite"/>
    </source>
</evidence>
<evidence type="ECO:0000313" key="2">
    <source>
        <dbReference type="EMBL" id="EMP32710.1"/>
    </source>
</evidence>
<accession>M7BAV3</accession>
<name>M7BAV3_CHEMY</name>
<protein>
    <submittedName>
        <fullName evidence="2">Uncharacterized protein</fullName>
    </submittedName>
</protein>